<dbReference type="Gene3D" id="3.30.1360.40">
    <property type="match status" value="1"/>
</dbReference>
<dbReference type="Gene3D" id="2.40.100.10">
    <property type="entry name" value="Cyclophilin-like"/>
    <property type="match status" value="1"/>
</dbReference>
<keyword evidence="2" id="KW-0378">Hydrolase</keyword>
<dbReference type="SUPFAM" id="SSF160467">
    <property type="entry name" value="PH0987 N-terminal domain-like"/>
    <property type="match status" value="1"/>
</dbReference>
<evidence type="ECO:0000256" key="3">
    <source>
        <dbReference type="ARBA" id="ARBA00022840"/>
    </source>
</evidence>
<dbReference type="OrthoDB" id="9778567at2"/>
<reference evidence="6" key="1">
    <citation type="submission" date="2016-10" db="EMBL/GenBank/DDBJ databases">
        <authorList>
            <person name="Varghese N."/>
            <person name="Submissions S."/>
        </authorList>
    </citation>
    <scope>NUCLEOTIDE SEQUENCE [LARGE SCALE GENOMIC DNA]</scope>
    <source>
        <strain evidence="6">CGMCC 1.10369</strain>
    </source>
</reference>
<keyword evidence="3" id="KW-0067">ATP-binding</keyword>
<name>A0A1H0J588_9BACI</name>
<accession>A0A1H0J588</accession>
<feature type="domain" description="Carboxyltransferase" evidence="4">
    <location>
        <begin position="4"/>
        <end position="205"/>
    </location>
</feature>
<keyword evidence="6" id="KW-1185">Reference proteome</keyword>
<dbReference type="PANTHER" id="PTHR34698:SF2">
    <property type="entry name" value="5-OXOPROLINASE SUBUNIT B"/>
    <property type="match status" value="1"/>
</dbReference>
<evidence type="ECO:0000259" key="4">
    <source>
        <dbReference type="SMART" id="SM00796"/>
    </source>
</evidence>
<keyword evidence="1" id="KW-0547">Nucleotide-binding</keyword>
<dbReference type="PANTHER" id="PTHR34698">
    <property type="entry name" value="5-OXOPROLINASE SUBUNIT B"/>
    <property type="match status" value="1"/>
</dbReference>
<dbReference type="Proteomes" id="UP000198778">
    <property type="component" value="Unassembled WGS sequence"/>
</dbReference>
<evidence type="ECO:0000313" key="5">
    <source>
        <dbReference type="EMBL" id="SDO38531.1"/>
    </source>
</evidence>
<evidence type="ECO:0000256" key="2">
    <source>
        <dbReference type="ARBA" id="ARBA00022801"/>
    </source>
</evidence>
<dbReference type="InterPro" id="IPR010016">
    <property type="entry name" value="PxpB"/>
</dbReference>
<dbReference type="GO" id="GO:0016787">
    <property type="term" value="F:hydrolase activity"/>
    <property type="evidence" value="ECO:0007669"/>
    <property type="project" value="UniProtKB-KW"/>
</dbReference>
<dbReference type="InterPro" id="IPR003833">
    <property type="entry name" value="CT_C_D"/>
</dbReference>
<protein>
    <submittedName>
        <fullName evidence="5">Inhibitor of KinA</fullName>
    </submittedName>
</protein>
<dbReference type="InterPro" id="IPR029000">
    <property type="entry name" value="Cyclophilin-like_dom_sf"/>
</dbReference>
<sequence length="241" mass="26546">MHIPDIGPLGDKAVRVNFGTEISEEIHLQVRAFCRLLESENITGVSEWVPAYTTVTVHYEPLECSYPSLKQELQQLTEKMKEISLTPGPVWKLPVCYGGEFGPDLKEAAAYTGLSEEEIIQRHTSACYTVYMMGFTPGFPYLGGMDKSIAVPRLETPRNAVPAGAVGIAGEQTGVYSLKTPGGWRIIGRTPVKLCDREAEVPVFLKAGDRIQFTAVTKEEFETIEKKIAEGTYELVQEGSA</sequence>
<dbReference type="EMBL" id="FNIL01000012">
    <property type="protein sequence ID" value="SDO38531.1"/>
    <property type="molecule type" value="Genomic_DNA"/>
</dbReference>
<organism evidence="5 6">
    <name type="scientific">Alkalicoccus daliensis</name>
    <dbReference type="NCBI Taxonomy" id="745820"/>
    <lineage>
        <taxon>Bacteria</taxon>
        <taxon>Bacillati</taxon>
        <taxon>Bacillota</taxon>
        <taxon>Bacilli</taxon>
        <taxon>Bacillales</taxon>
        <taxon>Bacillaceae</taxon>
        <taxon>Alkalicoccus</taxon>
    </lineage>
</organism>
<dbReference type="AlphaFoldDB" id="A0A1H0J588"/>
<evidence type="ECO:0000313" key="6">
    <source>
        <dbReference type="Proteomes" id="UP000198778"/>
    </source>
</evidence>
<dbReference type="SUPFAM" id="SSF50891">
    <property type="entry name" value="Cyclophilin-like"/>
    <property type="match status" value="1"/>
</dbReference>
<dbReference type="RefSeq" id="WP_090843790.1">
    <property type="nucleotide sequence ID" value="NZ_FNIL01000012.1"/>
</dbReference>
<dbReference type="Pfam" id="PF02682">
    <property type="entry name" value="CT_C_D"/>
    <property type="match status" value="1"/>
</dbReference>
<dbReference type="NCBIfam" id="TIGR00370">
    <property type="entry name" value="5-oxoprolinase subunit PxpB"/>
    <property type="match status" value="1"/>
</dbReference>
<gene>
    <name evidence="5" type="ORF">SAMN04488053_11265</name>
</gene>
<dbReference type="SMART" id="SM00796">
    <property type="entry name" value="AHS1"/>
    <property type="match status" value="1"/>
</dbReference>
<dbReference type="GO" id="GO:0005524">
    <property type="term" value="F:ATP binding"/>
    <property type="evidence" value="ECO:0007669"/>
    <property type="project" value="UniProtKB-KW"/>
</dbReference>
<evidence type="ECO:0000256" key="1">
    <source>
        <dbReference type="ARBA" id="ARBA00022741"/>
    </source>
</evidence>
<dbReference type="STRING" id="745820.SAMN04488053_11265"/>
<proteinExistence type="predicted"/>